<organism evidence="2 3">
    <name type="scientific">Vibrio cholerae</name>
    <dbReference type="NCBI Taxonomy" id="666"/>
    <lineage>
        <taxon>Bacteria</taxon>
        <taxon>Pseudomonadati</taxon>
        <taxon>Pseudomonadota</taxon>
        <taxon>Gammaproteobacteria</taxon>
        <taxon>Vibrionales</taxon>
        <taxon>Vibrionaceae</taxon>
        <taxon>Vibrio</taxon>
    </lineage>
</organism>
<name>A0ABD7SQ64_VIBCL</name>
<evidence type="ECO:0000256" key="1">
    <source>
        <dbReference type="SAM" id="Phobius"/>
    </source>
</evidence>
<evidence type="ECO:0000313" key="3">
    <source>
        <dbReference type="Proteomes" id="UP000323819"/>
    </source>
</evidence>
<dbReference type="EMBL" id="VSIJ01000018">
    <property type="protein sequence ID" value="TXX66718.1"/>
    <property type="molecule type" value="Genomic_DNA"/>
</dbReference>
<gene>
    <name evidence="2" type="ORF">FXF03_05340</name>
</gene>
<sequence length="60" mass="6829">MKQWLYEKSLTVFFITLAVYILIWCTVSYVGVYVTYVAGPILIVTGVIAYFCSPNEKEPS</sequence>
<dbReference type="AlphaFoldDB" id="A0ABD7SQ64"/>
<dbReference type="Proteomes" id="UP000323819">
    <property type="component" value="Unassembled WGS sequence"/>
</dbReference>
<comment type="caution">
    <text evidence="2">The sequence shown here is derived from an EMBL/GenBank/DDBJ whole genome shotgun (WGS) entry which is preliminary data.</text>
</comment>
<accession>A0ABD7SQ64</accession>
<keyword evidence="1" id="KW-1133">Transmembrane helix</keyword>
<proteinExistence type="predicted"/>
<feature type="transmembrane region" description="Helical" evidence="1">
    <location>
        <begin position="36"/>
        <end position="53"/>
    </location>
</feature>
<keyword evidence="1" id="KW-0812">Transmembrane</keyword>
<dbReference type="RefSeq" id="WP_142727102.1">
    <property type="nucleotide sequence ID" value="NZ_JBOEIJ010000033.1"/>
</dbReference>
<reference evidence="2 3" key="1">
    <citation type="submission" date="2019-06" db="EMBL/GenBank/DDBJ databases">
        <title>Vibrio cholerae phylogeny based on whole-genome sequencing reveals genetic diversity and population strucutre.</title>
        <authorList>
            <person name="Zhiqiu Y."/>
            <person name="Bin L."/>
            <person name="Lingyan J."/>
        </authorList>
    </citation>
    <scope>NUCLEOTIDE SEQUENCE [LARGE SCALE GENOMIC DNA]</scope>
    <source>
        <strain evidence="2 3">N2814</strain>
    </source>
</reference>
<feature type="transmembrane region" description="Helical" evidence="1">
    <location>
        <begin position="12"/>
        <end position="30"/>
    </location>
</feature>
<keyword evidence="1" id="KW-0472">Membrane</keyword>
<evidence type="ECO:0000313" key="2">
    <source>
        <dbReference type="EMBL" id="TXX66718.1"/>
    </source>
</evidence>
<protein>
    <submittedName>
        <fullName evidence="2">Uncharacterized protein</fullName>
    </submittedName>
</protein>